<organism evidence="6 7">
    <name type="scientific">Hydnum rufescens UP504</name>
    <dbReference type="NCBI Taxonomy" id="1448309"/>
    <lineage>
        <taxon>Eukaryota</taxon>
        <taxon>Fungi</taxon>
        <taxon>Dikarya</taxon>
        <taxon>Basidiomycota</taxon>
        <taxon>Agaricomycotina</taxon>
        <taxon>Agaricomycetes</taxon>
        <taxon>Cantharellales</taxon>
        <taxon>Hydnaceae</taxon>
        <taxon>Hydnum</taxon>
    </lineage>
</organism>
<comment type="caution">
    <text evidence="6">The sequence shown here is derived from an EMBL/GenBank/DDBJ whole genome shotgun (WGS) entry which is preliminary data.</text>
</comment>
<dbReference type="Gene3D" id="3.50.50.60">
    <property type="entry name" value="FAD/NAD(P)-binding domain"/>
    <property type="match status" value="1"/>
</dbReference>
<keyword evidence="7" id="KW-1185">Reference proteome</keyword>
<name>A0A9P6AEF8_9AGAM</name>
<comment type="cofactor">
    <cofactor evidence="1">
        <name>FAD</name>
        <dbReference type="ChEBI" id="CHEBI:57692"/>
    </cofactor>
</comment>
<evidence type="ECO:0000259" key="5">
    <source>
        <dbReference type="Pfam" id="PF01494"/>
    </source>
</evidence>
<reference evidence="6" key="1">
    <citation type="journal article" date="2020" name="Nat. Commun.">
        <title>Large-scale genome sequencing of mycorrhizal fungi provides insights into the early evolution of symbiotic traits.</title>
        <authorList>
            <person name="Miyauchi S."/>
            <person name="Kiss E."/>
            <person name="Kuo A."/>
            <person name="Drula E."/>
            <person name="Kohler A."/>
            <person name="Sanchez-Garcia M."/>
            <person name="Morin E."/>
            <person name="Andreopoulos B."/>
            <person name="Barry K.W."/>
            <person name="Bonito G."/>
            <person name="Buee M."/>
            <person name="Carver A."/>
            <person name="Chen C."/>
            <person name="Cichocki N."/>
            <person name="Clum A."/>
            <person name="Culley D."/>
            <person name="Crous P.W."/>
            <person name="Fauchery L."/>
            <person name="Girlanda M."/>
            <person name="Hayes R.D."/>
            <person name="Keri Z."/>
            <person name="LaButti K."/>
            <person name="Lipzen A."/>
            <person name="Lombard V."/>
            <person name="Magnuson J."/>
            <person name="Maillard F."/>
            <person name="Murat C."/>
            <person name="Nolan M."/>
            <person name="Ohm R.A."/>
            <person name="Pangilinan J."/>
            <person name="Pereira M.F."/>
            <person name="Perotto S."/>
            <person name="Peter M."/>
            <person name="Pfister S."/>
            <person name="Riley R."/>
            <person name="Sitrit Y."/>
            <person name="Stielow J.B."/>
            <person name="Szollosi G."/>
            <person name="Zifcakova L."/>
            <person name="Stursova M."/>
            <person name="Spatafora J.W."/>
            <person name="Tedersoo L."/>
            <person name="Vaario L.M."/>
            <person name="Yamada A."/>
            <person name="Yan M."/>
            <person name="Wang P."/>
            <person name="Xu J."/>
            <person name="Bruns T."/>
            <person name="Baldrian P."/>
            <person name="Vilgalys R."/>
            <person name="Dunand C."/>
            <person name="Henrissat B."/>
            <person name="Grigoriev I.V."/>
            <person name="Hibbett D."/>
            <person name="Nagy L.G."/>
            <person name="Martin F.M."/>
        </authorList>
    </citation>
    <scope>NUCLEOTIDE SEQUENCE</scope>
    <source>
        <strain evidence="6">UP504</strain>
    </source>
</reference>
<evidence type="ECO:0000256" key="1">
    <source>
        <dbReference type="ARBA" id="ARBA00001974"/>
    </source>
</evidence>
<feature type="non-terminal residue" evidence="6">
    <location>
        <position position="60"/>
    </location>
</feature>
<dbReference type="AlphaFoldDB" id="A0A9P6AEF8"/>
<evidence type="ECO:0000256" key="2">
    <source>
        <dbReference type="ARBA" id="ARBA00022630"/>
    </source>
</evidence>
<dbReference type="PANTHER" id="PTHR43004">
    <property type="entry name" value="TRK SYSTEM POTASSIUM UPTAKE PROTEIN"/>
    <property type="match status" value="1"/>
</dbReference>
<dbReference type="OrthoDB" id="2690153at2759"/>
<evidence type="ECO:0000256" key="4">
    <source>
        <dbReference type="ARBA" id="ARBA00023002"/>
    </source>
</evidence>
<protein>
    <recommendedName>
        <fullName evidence="5">FAD-binding domain-containing protein</fullName>
    </recommendedName>
</protein>
<evidence type="ECO:0000313" key="6">
    <source>
        <dbReference type="EMBL" id="KAF9504229.1"/>
    </source>
</evidence>
<sequence length="60" mass="6749">DGAQVHSPMRGQGLNSSVQDPVTWKLSLVVKKWYPPSLLSTYETEHMPPIKEMLKLATNL</sequence>
<keyword evidence="3" id="KW-0274">FAD</keyword>
<dbReference type="GO" id="GO:0071949">
    <property type="term" value="F:FAD binding"/>
    <property type="evidence" value="ECO:0007669"/>
    <property type="project" value="InterPro"/>
</dbReference>
<dbReference type="InterPro" id="IPR002938">
    <property type="entry name" value="FAD-bd"/>
</dbReference>
<dbReference type="Pfam" id="PF01494">
    <property type="entry name" value="FAD_binding_3"/>
    <property type="match status" value="1"/>
</dbReference>
<evidence type="ECO:0000313" key="7">
    <source>
        <dbReference type="Proteomes" id="UP000886523"/>
    </source>
</evidence>
<keyword evidence="4" id="KW-0560">Oxidoreductase</keyword>
<gene>
    <name evidence="6" type="ORF">BS47DRAFT_1246592</name>
</gene>
<dbReference type="InterPro" id="IPR050641">
    <property type="entry name" value="RIFMO-like"/>
</dbReference>
<feature type="non-terminal residue" evidence="6">
    <location>
        <position position="1"/>
    </location>
</feature>
<dbReference type="PANTHER" id="PTHR43004:SF19">
    <property type="entry name" value="BINDING MONOOXYGENASE, PUTATIVE (JCVI)-RELATED"/>
    <property type="match status" value="1"/>
</dbReference>
<dbReference type="Proteomes" id="UP000886523">
    <property type="component" value="Unassembled WGS sequence"/>
</dbReference>
<accession>A0A9P6AEF8</accession>
<keyword evidence="2" id="KW-0285">Flavoprotein</keyword>
<proteinExistence type="predicted"/>
<dbReference type="EMBL" id="MU129248">
    <property type="protein sequence ID" value="KAF9504229.1"/>
    <property type="molecule type" value="Genomic_DNA"/>
</dbReference>
<evidence type="ECO:0000256" key="3">
    <source>
        <dbReference type="ARBA" id="ARBA00022827"/>
    </source>
</evidence>
<dbReference type="InterPro" id="IPR036188">
    <property type="entry name" value="FAD/NAD-bd_sf"/>
</dbReference>
<dbReference type="SUPFAM" id="SSF51905">
    <property type="entry name" value="FAD/NAD(P)-binding domain"/>
    <property type="match status" value="1"/>
</dbReference>
<feature type="domain" description="FAD-binding" evidence="5">
    <location>
        <begin position="1"/>
        <end position="55"/>
    </location>
</feature>
<dbReference type="GO" id="GO:0016709">
    <property type="term" value="F:oxidoreductase activity, acting on paired donors, with incorporation or reduction of molecular oxygen, NAD(P)H as one donor, and incorporation of one atom of oxygen"/>
    <property type="evidence" value="ECO:0007669"/>
    <property type="project" value="UniProtKB-ARBA"/>
</dbReference>